<name>A0A6J7X4D7_9CAUD</name>
<reference evidence="1" key="1">
    <citation type="submission" date="2020-05" db="EMBL/GenBank/DDBJ databases">
        <authorList>
            <person name="Chiriac C."/>
            <person name="Salcher M."/>
            <person name="Ghai R."/>
            <person name="Kavagutti S V."/>
        </authorList>
    </citation>
    <scope>NUCLEOTIDE SEQUENCE</scope>
</reference>
<organism evidence="1">
    <name type="scientific">uncultured Caudovirales phage</name>
    <dbReference type="NCBI Taxonomy" id="2100421"/>
    <lineage>
        <taxon>Viruses</taxon>
        <taxon>Duplodnaviria</taxon>
        <taxon>Heunggongvirae</taxon>
        <taxon>Uroviricota</taxon>
        <taxon>Caudoviricetes</taxon>
        <taxon>Peduoviridae</taxon>
        <taxon>Maltschvirus</taxon>
        <taxon>Maltschvirus maltsch</taxon>
    </lineage>
</organism>
<evidence type="ECO:0000313" key="1">
    <source>
        <dbReference type="EMBL" id="CAB5225409.1"/>
    </source>
</evidence>
<gene>
    <name evidence="1" type="ORF">UFOVP745_13</name>
</gene>
<proteinExistence type="predicted"/>
<sequence>MTPAEIRELAKTLAVNLSAAAETRNQFVYNATLAGVEQVLLEQIPDEPITEQ</sequence>
<protein>
    <submittedName>
        <fullName evidence="1">Uncharacterized protein</fullName>
    </submittedName>
</protein>
<dbReference type="EMBL" id="LR798348">
    <property type="protein sequence ID" value="CAB5225409.1"/>
    <property type="molecule type" value="Genomic_DNA"/>
</dbReference>
<accession>A0A6J7X4D7</accession>